<dbReference type="Proteomes" id="UP000019146">
    <property type="component" value="Chromosome 2"/>
</dbReference>
<organism evidence="1 2">
    <name type="scientific">Paraburkholderia caribensis MBA4</name>
    <dbReference type="NCBI Taxonomy" id="1323664"/>
    <lineage>
        <taxon>Bacteria</taxon>
        <taxon>Pseudomonadati</taxon>
        <taxon>Pseudomonadota</taxon>
        <taxon>Betaproteobacteria</taxon>
        <taxon>Burkholderiales</taxon>
        <taxon>Burkholderiaceae</taxon>
        <taxon>Paraburkholderia</taxon>
    </lineage>
</organism>
<proteinExistence type="predicted"/>
<protein>
    <submittedName>
        <fullName evidence="1">Uncharacterized protein</fullName>
    </submittedName>
</protein>
<dbReference type="KEGG" id="bcai:K788_0006358"/>
<dbReference type="EMBL" id="CP012747">
    <property type="protein sequence ID" value="ALL67696.1"/>
    <property type="molecule type" value="Genomic_DNA"/>
</dbReference>
<sequence>MCAVQPVEATSARRNRAKLIRMGHHASNAALLQRPGSSQT</sequence>
<dbReference type="AlphaFoldDB" id="A0A0P0RG77"/>
<name>A0A0P0RG77_9BURK</name>
<evidence type="ECO:0000313" key="2">
    <source>
        <dbReference type="Proteomes" id="UP000019146"/>
    </source>
</evidence>
<reference evidence="1 2" key="1">
    <citation type="journal article" date="2014" name="Genome Announc.">
        <title>Draft Genome Sequence of the Haloacid-Degrading Burkholderia caribensis Strain MBA4.</title>
        <authorList>
            <person name="Pan Y."/>
            <person name="Kong K.F."/>
            <person name="Tsang J.S."/>
        </authorList>
    </citation>
    <scope>NUCLEOTIDE SEQUENCE [LARGE SCALE GENOMIC DNA]</scope>
    <source>
        <strain evidence="1 2">MBA4</strain>
    </source>
</reference>
<gene>
    <name evidence="1" type="ORF">K788_0006358</name>
</gene>
<accession>A0A0P0RG77</accession>
<evidence type="ECO:0000313" key="1">
    <source>
        <dbReference type="EMBL" id="ALL67696.1"/>
    </source>
</evidence>